<evidence type="ECO:0000256" key="1">
    <source>
        <dbReference type="ARBA" id="ARBA00001974"/>
    </source>
</evidence>
<evidence type="ECO:0000256" key="15">
    <source>
        <dbReference type="ARBA" id="ARBA00047599"/>
    </source>
</evidence>
<keyword evidence="13" id="KW-0496">Mitochondrion</keyword>
<evidence type="ECO:0000256" key="10">
    <source>
        <dbReference type="ARBA" id="ARBA00022946"/>
    </source>
</evidence>
<dbReference type="InterPro" id="IPR054585">
    <property type="entry name" value="NDH2-like_C"/>
</dbReference>
<dbReference type="SUPFAM" id="SSF51905">
    <property type="entry name" value="FAD/NAD(P)-binding domain"/>
    <property type="match status" value="2"/>
</dbReference>
<evidence type="ECO:0000256" key="13">
    <source>
        <dbReference type="ARBA" id="ARBA00023128"/>
    </source>
</evidence>
<dbReference type="InterPro" id="IPR045024">
    <property type="entry name" value="NDH-2"/>
</dbReference>
<dbReference type="PANTHER" id="PTHR43706">
    <property type="entry name" value="NADH DEHYDROGENASE"/>
    <property type="match status" value="1"/>
</dbReference>
<comment type="caution">
    <text evidence="18">The sequence shown here is derived from an EMBL/GenBank/DDBJ whole genome shotgun (WGS) entry which is preliminary data.</text>
</comment>
<keyword evidence="6" id="KW-0285">Flavoprotein</keyword>
<dbReference type="Proteomes" id="UP001291926">
    <property type="component" value="Unassembled WGS sequence"/>
</dbReference>
<comment type="subcellular location">
    <subcellularLocation>
        <location evidence="2">Mitochondrion inner membrane</location>
        <topology evidence="2">Peripheral membrane protein</topology>
        <orientation evidence="2">Intermembrane side</orientation>
    </subcellularLocation>
    <subcellularLocation>
        <location evidence="3">Peroxisome</location>
    </subcellularLocation>
</comment>
<evidence type="ECO:0000256" key="6">
    <source>
        <dbReference type="ARBA" id="ARBA00022630"/>
    </source>
</evidence>
<evidence type="ECO:0000259" key="17">
    <source>
        <dbReference type="PROSITE" id="PS50222"/>
    </source>
</evidence>
<dbReference type="PROSITE" id="PS00018">
    <property type="entry name" value="EF_HAND_1"/>
    <property type="match status" value="1"/>
</dbReference>
<keyword evidence="12" id="KW-0520">NAD</keyword>
<organism evidence="18 19">
    <name type="scientific">Penstemon davidsonii</name>
    <dbReference type="NCBI Taxonomy" id="160366"/>
    <lineage>
        <taxon>Eukaryota</taxon>
        <taxon>Viridiplantae</taxon>
        <taxon>Streptophyta</taxon>
        <taxon>Embryophyta</taxon>
        <taxon>Tracheophyta</taxon>
        <taxon>Spermatophyta</taxon>
        <taxon>Magnoliopsida</taxon>
        <taxon>eudicotyledons</taxon>
        <taxon>Gunneridae</taxon>
        <taxon>Pentapetalae</taxon>
        <taxon>asterids</taxon>
        <taxon>lamiids</taxon>
        <taxon>Lamiales</taxon>
        <taxon>Plantaginaceae</taxon>
        <taxon>Cheloneae</taxon>
        <taxon>Penstemon</taxon>
    </lineage>
</organism>
<dbReference type="PANTHER" id="PTHR43706:SF3">
    <property type="entry name" value="EXTERNAL ALTERNATIVE NAD(P)H-UBIQUINONE OXIDOREDUCTASE B1, MITOCHONDRIAL"/>
    <property type="match status" value="1"/>
</dbReference>
<dbReference type="InterPro" id="IPR036188">
    <property type="entry name" value="FAD/NAD-bd_sf"/>
</dbReference>
<evidence type="ECO:0000313" key="18">
    <source>
        <dbReference type="EMBL" id="KAK4486893.1"/>
    </source>
</evidence>
<dbReference type="Pfam" id="PF22366">
    <property type="entry name" value="NDH2_C"/>
    <property type="match status" value="1"/>
</dbReference>
<comment type="catalytic activity">
    <reaction evidence="15">
        <text>a quinone + NADH + H(+) = a quinol + NAD(+)</text>
        <dbReference type="Rhea" id="RHEA:46160"/>
        <dbReference type="ChEBI" id="CHEBI:15378"/>
        <dbReference type="ChEBI" id="CHEBI:24646"/>
        <dbReference type="ChEBI" id="CHEBI:57540"/>
        <dbReference type="ChEBI" id="CHEBI:57945"/>
        <dbReference type="ChEBI" id="CHEBI:132124"/>
        <dbReference type="EC" id="1.6.5.9"/>
    </reaction>
</comment>
<evidence type="ECO:0000256" key="11">
    <source>
        <dbReference type="ARBA" id="ARBA00023002"/>
    </source>
</evidence>
<keyword evidence="11" id="KW-0560">Oxidoreductase</keyword>
<evidence type="ECO:0000256" key="16">
    <source>
        <dbReference type="ARBA" id="ARBA00049010"/>
    </source>
</evidence>
<dbReference type="InterPro" id="IPR011992">
    <property type="entry name" value="EF-hand-dom_pair"/>
</dbReference>
<keyword evidence="8" id="KW-0274">FAD</keyword>
<accession>A0ABR0DDT1</accession>
<keyword evidence="19" id="KW-1185">Reference proteome</keyword>
<evidence type="ECO:0000256" key="8">
    <source>
        <dbReference type="ARBA" id="ARBA00022827"/>
    </source>
</evidence>
<evidence type="ECO:0000256" key="12">
    <source>
        <dbReference type="ARBA" id="ARBA00023027"/>
    </source>
</evidence>
<proteinExistence type="inferred from homology"/>
<dbReference type="SUPFAM" id="SSF47473">
    <property type="entry name" value="EF-hand"/>
    <property type="match status" value="1"/>
</dbReference>
<dbReference type="Pfam" id="PF07992">
    <property type="entry name" value="Pyr_redox_2"/>
    <property type="match status" value="1"/>
</dbReference>
<dbReference type="SMART" id="SM00054">
    <property type="entry name" value="EFh"/>
    <property type="match status" value="1"/>
</dbReference>
<sequence>MLLLFCVLFGYIYIYIFRIRKKLQFLLVYYSSGGLLAYADSNTNGAKSISVQCQNETQKKKVVVLGTGWASTSFLKDLDISSYDVQVVSPRNYFAFTPLLPSVTCGTVEARSIVEPVRNIIKKRNGEIKFWEAECLKIDPENKKVLCRSNIDENLAGSNEFCLDFDYLVIAIGAQVNTFDTPGVLEHCLFLKEVEDAQRIRRTVIDCFEKAVLPELTEEERKTNLHFVIVGGGPTGVEFAAELHDFIHEDLVKIYPSVKDLVSITLIQSGDHILNTFDERISSFAEQKFQRDGIEVLTGHRVMSVSQRMINMKTRSKGEDISIPHGMVVWSTGVGTRPVVKDFMEQIGQGNRRVLATDEWLKVKGLDDIYALGDCATVDQKKIMASSFNSFMFTSILILQEDISAIFKAADKDNSGTLTIEEFIDVVEDVVIRYPQVELHLKSKHLFEVTDLLKDVDGSDREEIDIEGFKLALSHVDKQTKSLPATAQVAVQQGAYLSMCFNKREKCKSEPEGPRKFRSGGRHEFRPFRYRHLGQFAPLGGEQAAAELPGDWVSMGRSTQWLWYSIYASKQVSWRTRFLVIGDWGRRFIFGRDSSRI</sequence>
<dbReference type="InterPro" id="IPR018247">
    <property type="entry name" value="EF_Hand_1_Ca_BS"/>
</dbReference>
<protein>
    <recommendedName>
        <fullName evidence="5">NADH:ubiquinone reductase (non-electrogenic)</fullName>
        <ecNumber evidence="5">1.6.5.9</ecNumber>
    </recommendedName>
</protein>
<keyword evidence="10" id="KW-0809">Transit peptide</keyword>
<keyword evidence="9" id="KW-0106">Calcium</keyword>
<feature type="domain" description="EF-hand" evidence="17">
    <location>
        <begin position="398"/>
        <end position="433"/>
    </location>
</feature>
<gene>
    <name evidence="18" type="ORF">RD792_006201</name>
</gene>
<comment type="catalytic activity">
    <reaction evidence="16">
        <text>a ubiquinone + NADH + H(+) = a ubiquinol + NAD(+)</text>
        <dbReference type="Rhea" id="RHEA:23152"/>
        <dbReference type="Rhea" id="RHEA-COMP:9565"/>
        <dbReference type="Rhea" id="RHEA-COMP:9566"/>
        <dbReference type="ChEBI" id="CHEBI:15378"/>
        <dbReference type="ChEBI" id="CHEBI:16389"/>
        <dbReference type="ChEBI" id="CHEBI:17976"/>
        <dbReference type="ChEBI" id="CHEBI:57540"/>
        <dbReference type="ChEBI" id="CHEBI:57945"/>
    </reaction>
</comment>
<dbReference type="PRINTS" id="PR00368">
    <property type="entry name" value="FADPNR"/>
</dbReference>
<dbReference type="Gene3D" id="3.50.50.100">
    <property type="match status" value="2"/>
</dbReference>
<keyword evidence="7" id="KW-0999">Mitochondrion inner membrane</keyword>
<comment type="cofactor">
    <cofactor evidence="1">
        <name>FAD</name>
        <dbReference type="ChEBI" id="CHEBI:57692"/>
    </cofactor>
</comment>
<dbReference type="PROSITE" id="PS50222">
    <property type="entry name" value="EF_HAND_2"/>
    <property type="match status" value="1"/>
</dbReference>
<dbReference type="EC" id="1.6.5.9" evidence="5"/>
<evidence type="ECO:0000313" key="19">
    <source>
        <dbReference type="Proteomes" id="UP001291926"/>
    </source>
</evidence>
<dbReference type="InterPro" id="IPR002048">
    <property type="entry name" value="EF_hand_dom"/>
</dbReference>
<reference evidence="18 19" key="1">
    <citation type="journal article" date="2023" name="bioRxiv">
        <title>Genome report: Whole genome sequence and annotation of Penstemon davidsonii.</title>
        <authorList>
            <person name="Ostevik K.L."/>
            <person name="Alabady M."/>
            <person name="Zhang M."/>
            <person name="Rausher M.D."/>
        </authorList>
    </citation>
    <scope>NUCLEOTIDE SEQUENCE [LARGE SCALE GENOMIC DNA]</scope>
    <source>
        <strain evidence="18">DNT005</strain>
        <tissue evidence="18">Whole leaf</tissue>
    </source>
</reference>
<keyword evidence="7" id="KW-0472">Membrane</keyword>
<evidence type="ECO:0000256" key="2">
    <source>
        <dbReference type="ARBA" id="ARBA00004137"/>
    </source>
</evidence>
<evidence type="ECO:0000256" key="9">
    <source>
        <dbReference type="ARBA" id="ARBA00022837"/>
    </source>
</evidence>
<name>A0ABR0DDT1_9LAMI</name>
<evidence type="ECO:0000256" key="4">
    <source>
        <dbReference type="ARBA" id="ARBA00005272"/>
    </source>
</evidence>
<evidence type="ECO:0000256" key="7">
    <source>
        <dbReference type="ARBA" id="ARBA00022792"/>
    </source>
</evidence>
<dbReference type="EMBL" id="JAYDYQ010002152">
    <property type="protein sequence ID" value="KAK4486893.1"/>
    <property type="molecule type" value="Genomic_DNA"/>
</dbReference>
<dbReference type="InterPro" id="IPR023753">
    <property type="entry name" value="FAD/NAD-binding_dom"/>
</dbReference>
<evidence type="ECO:0000256" key="3">
    <source>
        <dbReference type="ARBA" id="ARBA00004275"/>
    </source>
</evidence>
<evidence type="ECO:0000256" key="5">
    <source>
        <dbReference type="ARBA" id="ARBA00012637"/>
    </source>
</evidence>
<comment type="similarity">
    <text evidence="4">Belongs to the NADH dehydrogenase family.</text>
</comment>
<keyword evidence="14" id="KW-0576">Peroxisome</keyword>
<evidence type="ECO:0000256" key="14">
    <source>
        <dbReference type="ARBA" id="ARBA00023140"/>
    </source>
</evidence>